<dbReference type="SUPFAM" id="SSF81891">
    <property type="entry name" value="Poly A polymerase C-terminal region-like"/>
    <property type="match status" value="1"/>
</dbReference>
<keyword evidence="4 13" id="KW-0548">Nucleotidyltransferase</keyword>
<keyword evidence="6" id="KW-0547">Nucleotide-binding</keyword>
<feature type="domain" description="Poly A polymerase head" evidence="10">
    <location>
        <begin position="22"/>
        <end position="141"/>
    </location>
</feature>
<protein>
    <submittedName>
        <fullName evidence="13">CCA tRNA nucleotidyltransferase</fullName>
        <ecNumber evidence="13">2.7.7.72</ecNumber>
    </submittedName>
</protein>
<keyword evidence="8 9" id="KW-0694">RNA-binding</keyword>
<comment type="cofactor">
    <cofactor evidence="1">
        <name>Mg(2+)</name>
        <dbReference type="ChEBI" id="CHEBI:18420"/>
    </cofactor>
</comment>
<evidence type="ECO:0000256" key="9">
    <source>
        <dbReference type="RuleBase" id="RU003953"/>
    </source>
</evidence>
<keyword evidence="7" id="KW-0460">Magnesium</keyword>
<gene>
    <name evidence="13" type="ORF">ACFSX4_02585</name>
</gene>
<name>A0ABW5WRA2_9STAP</name>
<dbReference type="NCBIfam" id="NF009814">
    <property type="entry name" value="PRK13299.1"/>
    <property type="match status" value="1"/>
</dbReference>
<evidence type="ECO:0000256" key="8">
    <source>
        <dbReference type="ARBA" id="ARBA00022884"/>
    </source>
</evidence>
<dbReference type="EMBL" id="JBHUOQ010000001">
    <property type="protein sequence ID" value="MFD2829336.1"/>
    <property type="molecule type" value="Genomic_DNA"/>
</dbReference>
<evidence type="ECO:0000256" key="3">
    <source>
        <dbReference type="ARBA" id="ARBA00022694"/>
    </source>
</evidence>
<dbReference type="Proteomes" id="UP001597519">
    <property type="component" value="Unassembled WGS sequence"/>
</dbReference>
<evidence type="ECO:0000259" key="11">
    <source>
        <dbReference type="Pfam" id="PF12627"/>
    </source>
</evidence>
<evidence type="ECO:0000256" key="7">
    <source>
        <dbReference type="ARBA" id="ARBA00022842"/>
    </source>
</evidence>
<dbReference type="InterPro" id="IPR002646">
    <property type="entry name" value="PolA_pol_head_dom"/>
</dbReference>
<dbReference type="PANTHER" id="PTHR46173:SF1">
    <property type="entry name" value="CCA TRNA NUCLEOTIDYLTRANSFERASE 1, MITOCHONDRIAL"/>
    <property type="match status" value="1"/>
</dbReference>
<keyword evidence="2 9" id="KW-0808">Transferase</keyword>
<evidence type="ECO:0000256" key="1">
    <source>
        <dbReference type="ARBA" id="ARBA00001946"/>
    </source>
</evidence>
<sequence length="401" mass="45687">MNQLFETGKTIIYTLKNAGFEAYFVGGAVRDHVMSGSIHDVDITTNAKPETVEELFPHTIDVGKEHGTVIVLIDHVPFEVTTYRTETDYTDHRRPDKVMFTSHLNEDLQRRDFTMNAMAMTEHYALHDPYNGQDSIRNKIIHTVGSAGERFNEDALRMLRAVRFMSTLKFKLADSVIDAIGKNSETISYVAVERIVVEMRKMYAGEDIKHAKQVLSDTKLIQYIPFFKDCHPNLLMTDVNHLVDELFLQVYFESSLAASLNALKLPNSDKTDVSNMLKLADDLKNNIHPLKIAFKNNFNTLKRLQYINNNNDILDASAAQSLSVAVSSHPALPIQNRQDLEVNGSTLMTVFNTRGGPWIKSLLSRLEDEVLFNRLQNNQDEILEWVKRHVIVEDGHIKIIE</sequence>
<evidence type="ECO:0000256" key="5">
    <source>
        <dbReference type="ARBA" id="ARBA00022723"/>
    </source>
</evidence>
<dbReference type="InterPro" id="IPR043519">
    <property type="entry name" value="NT_sf"/>
</dbReference>
<evidence type="ECO:0000259" key="10">
    <source>
        <dbReference type="Pfam" id="PF01743"/>
    </source>
</evidence>
<evidence type="ECO:0000259" key="12">
    <source>
        <dbReference type="Pfam" id="PF13735"/>
    </source>
</evidence>
<evidence type="ECO:0000313" key="14">
    <source>
        <dbReference type="Proteomes" id="UP001597519"/>
    </source>
</evidence>
<dbReference type="PANTHER" id="PTHR46173">
    <property type="entry name" value="CCA TRNA NUCLEOTIDYLTRANSFERASE 1, MITOCHONDRIAL"/>
    <property type="match status" value="1"/>
</dbReference>
<evidence type="ECO:0000313" key="13">
    <source>
        <dbReference type="EMBL" id="MFD2829336.1"/>
    </source>
</evidence>
<dbReference type="EC" id="2.7.7.72" evidence="13"/>
<dbReference type="RefSeq" id="WP_377771248.1">
    <property type="nucleotide sequence ID" value="NZ_JBHUOQ010000001.1"/>
</dbReference>
<dbReference type="Gene3D" id="1.10.3090.10">
    <property type="entry name" value="cca-adding enzyme, domain 2"/>
    <property type="match status" value="1"/>
</dbReference>
<dbReference type="InterPro" id="IPR032810">
    <property type="entry name" value="CCA-adding_enz_C"/>
</dbReference>
<dbReference type="InterPro" id="IPR050264">
    <property type="entry name" value="Bact_CCA-adding_enz_type3_sf"/>
</dbReference>
<keyword evidence="14" id="KW-1185">Reference proteome</keyword>
<dbReference type="Pfam" id="PF12627">
    <property type="entry name" value="PolyA_pol_RNAbd"/>
    <property type="match status" value="1"/>
</dbReference>
<dbReference type="Gene3D" id="1.10.246.80">
    <property type="match status" value="1"/>
</dbReference>
<accession>A0ABW5WRA2</accession>
<evidence type="ECO:0000256" key="2">
    <source>
        <dbReference type="ARBA" id="ARBA00022679"/>
    </source>
</evidence>
<dbReference type="Gene3D" id="3.30.460.10">
    <property type="entry name" value="Beta Polymerase, domain 2"/>
    <property type="match status" value="1"/>
</dbReference>
<dbReference type="Pfam" id="PF01743">
    <property type="entry name" value="PolyA_pol"/>
    <property type="match status" value="1"/>
</dbReference>
<feature type="domain" description="tRNA nucleotidyltransferase/poly(A) polymerase RNA and SrmB- binding" evidence="11">
    <location>
        <begin position="170"/>
        <end position="227"/>
    </location>
</feature>
<dbReference type="InterPro" id="IPR032828">
    <property type="entry name" value="PolyA_RNA-bd"/>
</dbReference>
<keyword evidence="3" id="KW-0819">tRNA processing</keyword>
<dbReference type="Pfam" id="PF13735">
    <property type="entry name" value="tRNA_NucTran2_2"/>
    <property type="match status" value="1"/>
</dbReference>
<proteinExistence type="inferred from homology"/>
<evidence type="ECO:0000256" key="6">
    <source>
        <dbReference type="ARBA" id="ARBA00022741"/>
    </source>
</evidence>
<evidence type="ECO:0000256" key="4">
    <source>
        <dbReference type="ARBA" id="ARBA00022695"/>
    </source>
</evidence>
<dbReference type="SUPFAM" id="SSF81301">
    <property type="entry name" value="Nucleotidyltransferase"/>
    <property type="match status" value="1"/>
</dbReference>
<keyword evidence="5" id="KW-0479">Metal-binding</keyword>
<comment type="similarity">
    <text evidence="9">Belongs to the tRNA nucleotidyltransferase/poly(A) polymerase family.</text>
</comment>
<organism evidence="13 14">
    <name type="scientific">Corticicoccus populi</name>
    <dbReference type="NCBI Taxonomy" id="1812821"/>
    <lineage>
        <taxon>Bacteria</taxon>
        <taxon>Bacillati</taxon>
        <taxon>Bacillota</taxon>
        <taxon>Bacilli</taxon>
        <taxon>Bacillales</taxon>
        <taxon>Staphylococcaceae</taxon>
        <taxon>Corticicoccus</taxon>
    </lineage>
</organism>
<feature type="domain" description="CCA-adding enzyme C-terminal" evidence="12">
    <location>
        <begin position="254"/>
        <end position="386"/>
    </location>
</feature>
<dbReference type="GO" id="GO:0004810">
    <property type="term" value="F:CCA tRNA nucleotidyltransferase activity"/>
    <property type="evidence" value="ECO:0007669"/>
    <property type="project" value="UniProtKB-EC"/>
</dbReference>
<reference evidence="14" key="1">
    <citation type="journal article" date="2019" name="Int. J. Syst. Evol. Microbiol.">
        <title>The Global Catalogue of Microorganisms (GCM) 10K type strain sequencing project: providing services to taxonomists for standard genome sequencing and annotation.</title>
        <authorList>
            <consortium name="The Broad Institute Genomics Platform"/>
            <consortium name="The Broad Institute Genome Sequencing Center for Infectious Disease"/>
            <person name="Wu L."/>
            <person name="Ma J."/>
        </authorList>
    </citation>
    <scope>NUCLEOTIDE SEQUENCE [LARGE SCALE GENOMIC DNA]</scope>
    <source>
        <strain evidence="14">KCTC 33575</strain>
    </source>
</reference>
<comment type="caution">
    <text evidence="13">The sequence shown here is derived from an EMBL/GenBank/DDBJ whole genome shotgun (WGS) entry which is preliminary data.</text>
</comment>
<dbReference type="CDD" id="cd05398">
    <property type="entry name" value="NT_ClassII-CCAase"/>
    <property type="match status" value="1"/>
</dbReference>